<reference evidence="2" key="1">
    <citation type="journal article" date="2023" name="G3 (Bethesda)">
        <title>Genome assembly and association tests identify interacting loci associated with vigor, precocity, and sex in interspecific pistachio rootstocks.</title>
        <authorList>
            <person name="Palmer W."/>
            <person name="Jacygrad E."/>
            <person name="Sagayaradj S."/>
            <person name="Cavanaugh K."/>
            <person name="Han R."/>
            <person name="Bertier L."/>
            <person name="Beede B."/>
            <person name="Kafkas S."/>
            <person name="Golino D."/>
            <person name="Preece J."/>
            <person name="Michelmore R."/>
        </authorList>
    </citation>
    <scope>NUCLEOTIDE SEQUENCE [LARGE SCALE GENOMIC DNA]</scope>
</reference>
<proteinExistence type="predicted"/>
<sequence length="576" mass="63170">MEVISLQEEKVLKATDTLRGSPVDSGPTTPLPDKKLLVFVLDRLQKKDTYGVFSEPVDSEELPDYHEIIAHPMDFATLRKKLDGGSYTNLEQFEKDVFLICSNAMQYNSPDTIYFRQARTIQEMAKKDFENLRQDSDSEPQPQPKVVRRGRPPKSLKKSLDTSPSDRAACEVSSDAALANGGDNGNWSSAHNLRKGPMPSFKFRTADALNRASYGSHSLAGETYTSWLSEWENEFPASVVKAVLKYGKKQSTLDENKRDTYEDSLSSGHEPSVFTTFEGELKQLMVVGLNSEHGYARSLARFAADLGPVVWKIASKKIESVLPVGVKVSPGWVGENKVNEQQQNLFAEKQKSSNNYMYGDRSSRLLSPTTSGSNSAIGNRYSMQVGEDMENNREVNSQNEPMFLGNTLGGLKPASRFQSQSRPVIHSGMNGFSGTGGFGFNSSPQVGTAGLGTEPGKSRFDNSSVPSGMLGVARNGTHPIYSMPTNDHDSNLSNVADCSSSRHSEDSLVLGFGSRSHTAVDLGLQGESSWQELSTFNKQVFHPFPPDLNVRFLAPGSPISNIQISSQQQPDLALQL</sequence>
<evidence type="ECO:0000313" key="2">
    <source>
        <dbReference type="Proteomes" id="UP001163603"/>
    </source>
</evidence>
<gene>
    <name evidence="1" type="ORF">Pint_09220</name>
</gene>
<keyword evidence="2" id="KW-1185">Reference proteome</keyword>
<dbReference type="Proteomes" id="UP001163603">
    <property type="component" value="Chromosome 10"/>
</dbReference>
<evidence type="ECO:0000313" key="1">
    <source>
        <dbReference type="EMBL" id="KAJ0024065.1"/>
    </source>
</evidence>
<name>A0ACC0XRE2_9ROSI</name>
<dbReference type="EMBL" id="CM047745">
    <property type="protein sequence ID" value="KAJ0024065.1"/>
    <property type="molecule type" value="Genomic_DNA"/>
</dbReference>
<organism evidence="1 2">
    <name type="scientific">Pistacia integerrima</name>
    <dbReference type="NCBI Taxonomy" id="434235"/>
    <lineage>
        <taxon>Eukaryota</taxon>
        <taxon>Viridiplantae</taxon>
        <taxon>Streptophyta</taxon>
        <taxon>Embryophyta</taxon>
        <taxon>Tracheophyta</taxon>
        <taxon>Spermatophyta</taxon>
        <taxon>Magnoliopsida</taxon>
        <taxon>eudicotyledons</taxon>
        <taxon>Gunneridae</taxon>
        <taxon>Pentapetalae</taxon>
        <taxon>rosids</taxon>
        <taxon>malvids</taxon>
        <taxon>Sapindales</taxon>
        <taxon>Anacardiaceae</taxon>
        <taxon>Pistacia</taxon>
    </lineage>
</organism>
<comment type="caution">
    <text evidence="1">The sequence shown here is derived from an EMBL/GenBank/DDBJ whole genome shotgun (WGS) entry which is preliminary data.</text>
</comment>
<protein>
    <submittedName>
        <fullName evidence="1">Uncharacterized protein</fullName>
    </submittedName>
</protein>
<accession>A0ACC0XRE2</accession>